<dbReference type="AlphaFoldDB" id="A0A0F5JWV8"/>
<evidence type="ECO:0000259" key="1">
    <source>
        <dbReference type="PROSITE" id="PS51186"/>
    </source>
</evidence>
<dbReference type="InterPro" id="IPR000182">
    <property type="entry name" value="GNAT_dom"/>
</dbReference>
<evidence type="ECO:0000313" key="2">
    <source>
        <dbReference type="EMBL" id="KKB62346.1"/>
    </source>
</evidence>
<evidence type="ECO:0000313" key="3">
    <source>
        <dbReference type="Proteomes" id="UP000033618"/>
    </source>
</evidence>
<dbReference type="InterPro" id="IPR016181">
    <property type="entry name" value="Acyl_CoA_acyltransferase"/>
</dbReference>
<dbReference type="Pfam" id="PF13508">
    <property type="entry name" value="Acetyltransf_7"/>
    <property type="match status" value="1"/>
</dbReference>
<dbReference type="PATRIC" id="fig|28092.6.peg.4228"/>
<proteinExistence type="predicted"/>
<comment type="caution">
    <text evidence="2">The sequence shown here is derived from an EMBL/GenBank/DDBJ whole genome shotgun (WGS) entry which is preliminary data.</text>
</comment>
<gene>
    <name evidence="2" type="ORF">WM40_17985</name>
</gene>
<dbReference type="PROSITE" id="PS51186">
    <property type="entry name" value="GNAT"/>
    <property type="match status" value="1"/>
</dbReference>
<name>A0A0F5JWV8_9BURK</name>
<dbReference type="Proteomes" id="UP000033618">
    <property type="component" value="Unassembled WGS sequence"/>
</dbReference>
<dbReference type="SUPFAM" id="SSF55729">
    <property type="entry name" value="Acyl-CoA N-acyltransferases (Nat)"/>
    <property type="match status" value="1"/>
</dbReference>
<dbReference type="Gene3D" id="3.40.630.30">
    <property type="match status" value="1"/>
</dbReference>
<dbReference type="RefSeq" id="WP_024904589.1">
    <property type="nucleotide sequence ID" value="NZ_CADFGU010000009.1"/>
</dbReference>
<keyword evidence="3" id="KW-1185">Reference proteome</keyword>
<protein>
    <recommendedName>
        <fullName evidence="1">N-acetyltransferase domain-containing protein</fullName>
    </recommendedName>
</protein>
<dbReference type="GO" id="GO:0016747">
    <property type="term" value="F:acyltransferase activity, transferring groups other than amino-acyl groups"/>
    <property type="evidence" value="ECO:0007669"/>
    <property type="project" value="InterPro"/>
</dbReference>
<feature type="domain" description="N-acetyltransferase" evidence="1">
    <location>
        <begin position="1"/>
        <end position="147"/>
    </location>
</feature>
<sequence length="156" mass="17563">MNIRLEQSKWEDADYLANLRVAAMRDSLMRIGRFDLHRARARMLDNFDPACAQHILVDGFRAGCTVTRIRADHLLLDHLYILPGFQRCGIGSAVLRMIIDQAAMLHLPIVLGALRGSESNAFYLRHGFVKTGEQDVDIYYVRSVRAPTVAVTVLPA</sequence>
<organism evidence="2 3">
    <name type="scientific">Robbsia andropogonis</name>
    <dbReference type="NCBI Taxonomy" id="28092"/>
    <lineage>
        <taxon>Bacteria</taxon>
        <taxon>Pseudomonadati</taxon>
        <taxon>Pseudomonadota</taxon>
        <taxon>Betaproteobacteria</taxon>
        <taxon>Burkholderiales</taxon>
        <taxon>Burkholderiaceae</taxon>
        <taxon>Robbsia</taxon>
    </lineage>
</organism>
<dbReference type="EMBL" id="LAQU01000021">
    <property type="protein sequence ID" value="KKB62346.1"/>
    <property type="molecule type" value="Genomic_DNA"/>
</dbReference>
<dbReference type="CDD" id="cd04301">
    <property type="entry name" value="NAT_SF"/>
    <property type="match status" value="1"/>
</dbReference>
<accession>A0A0F5JWV8</accession>
<dbReference type="STRING" id="28092.WM40_17985"/>
<reference evidence="2 3" key="1">
    <citation type="submission" date="2015-03" db="EMBL/GenBank/DDBJ databases">
        <title>Draft Genome Sequence of Burkholderia andropogonis type strain ICMP2807, isolated from Sorghum bicolor.</title>
        <authorList>
            <person name="Lopes-Santos L."/>
            <person name="Castro D.B."/>
            <person name="Ottoboni L.M."/>
            <person name="Park D."/>
            <person name="Weirc B.S."/>
            <person name="Destefano S.A."/>
        </authorList>
    </citation>
    <scope>NUCLEOTIDE SEQUENCE [LARGE SCALE GENOMIC DNA]</scope>
    <source>
        <strain evidence="2 3">ICMP2807</strain>
    </source>
</reference>